<gene>
    <name evidence="1" type="ORF">HMPREF9696_04202</name>
</gene>
<evidence type="ECO:0008006" key="3">
    <source>
        <dbReference type="Google" id="ProtNLM"/>
    </source>
</evidence>
<sequence>MRTEFLRPRTAGHSPLPSIREIGLLADVTLRKSQAGRVTAVFDSSFYAVFGGEWICVGLPHIGSGPLHVVCESRPHAWPQSENAITLDGFALSLDGMPFATLEGASVWQPERLEDWTLADLQRGVGAASALWRGEPSGSGLAAAGCVPFPAGLSRLMSAARPAVAALDRILAQACAGCDASPEDEMLLITLIGLGPGLTPSGDDLLGGALIALASLDLLDVRDRLWSVCSDKLDRTTDISALHLRTAARGYGAASLHDAIHATIGGDVSRLPDFLNAVSTIGHSSGRDSYAGALIALRAAERHFSREDTRTWGSAEA</sequence>
<proteinExistence type="predicted"/>
<dbReference type="Proteomes" id="UP000001095">
    <property type="component" value="Unassembled WGS sequence"/>
</dbReference>
<dbReference type="EMBL" id="AGWY01000018">
    <property type="protein sequence ID" value="EKS31981.1"/>
    <property type="molecule type" value="Genomic_DNA"/>
</dbReference>
<dbReference type="InterPro" id="IPR021530">
    <property type="entry name" value="AllH-like"/>
</dbReference>
<keyword evidence="2" id="KW-1185">Reference proteome</keyword>
<dbReference type="PATRIC" id="fig|883079.3.peg.4288"/>
<comment type="caution">
    <text evidence="1">The sequence shown here is derived from an EMBL/GenBank/DDBJ whole genome shotgun (WGS) entry which is preliminary data.</text>
</comment>
<accession>K8NS79</accession>
<name>K8NS79_9BRAD</name>
<evidence type="ECO:0000313" key="2">
    <source>
        <dbReference type="Proteomes" id="UP000001095"/>
    </source>
</evidence>
<dbReference type="HOGENOM" id="CLU_920758_0_0_5"/>
<organism evidence="1 2">
    <name type="scientific">Afipia clevelandensis ATCC 49720</name>
    <dbReference type="NCBI Taxonomy" id="883079"/>
    <lineage>
        <taxon>Bacteria</taxon>
        <taxon>Pseudomonadati</taxon>
        <taxon>Pseudomonadota</taxon>
        <taxon>Alphaproteobacteria</taxon>
        <taxon>Hyphomicrobiales</taxon>
        <taxon>Nitrobacteraceae</taxon>
        <taxon>Afipia</taxon>
    </lineage>
</organism>
<dbReference type="Pfam" id="PF11392">
    <property type="entry name" value="AllH"/>
    <property type="match status" value="1"/>
</dbReference>
<dbReference type="AlphaFoldDB" id="K8NS79"/>
<evidence type="ECO:0000313" key="1">
    <source>
        <dbReference type="EMBL" id="EKS31981.1"/>
    </source>
</evidence>
<protein>
    <recommendedName>
        <fullName evidence="3">DUF2877 domain-containing protein</fullName>
    </recommendedName>
</protein>
<reference evidence="1 2" key="1">
    <citation type="submission" date="2012-04" db="EMBL/GenBank/DDBJ databases">
        <title>The Genome Sequence of Afipia clevelandensis ATCC 49720.</title>
        <authorList>
            <consortium name="The Broad Institute Genome Sequencing Platform"/>
            <person name="Earl A."/>
            <person name="Ward D."/>
            <person name="Feldgarden M."/>
            <person name="Gevers D."/>
            <person name="Huys G."/>
            <person name="Walker B."/>
            <person name="Young S.K."/>
            <person name="Zeng Q."/>
            <person name="Gargeya S."/>
            <person name="Fitzgerald M."/>
            <person name="Haas B."/>
            <person name="Abouelleil A."/>
            <person name="Alvarado L."/>
            <person name="Arachchi H.M."/>
            <person name="Berlin A."/>
            <person name="Chapman S.B."/>
            <person name="Goldberg J."/>
            <person name="Griggs A."/>
            <person name="Gujja S."/>
            <person name="Hansen M."/>
            <person name="Howarth C."/>
            <person name="Imamovic A."/>
            <person name="Larimer J."/>
            <person name="McCowen C."/>
            <person name="Montmayeur A."/>
            <person name="Murphy C."/>
            <person name="Neiman D."/>
            <person name="Pearson M."/>
            <person name="Priest M."/>
            <person name="Roberts A."/>
            <person name="Saif S."/>
            <person name="Shea T."/>
            <person name="Sisk P."/>
            <person name="Sykes S."/>
            <person name="Wortman J."/>
            <person name="Nusbaum C."/>
            <person name="Birren B."/>
        </authorList>
    </citation>
    <scope>NUCLEOTIDE SEQUENCE [LARGE SCALE GENOMIC DNA]</scope>
    <source>
        <strain evidence="1 2">ATCC 49720</strain>
    </source>
</reference>